<gene>
    <name evidence="1" type="ORF">BDN72DRAFT_841736</name>
</gene>
<proteinExistence type="predicted"/>
<organism evidence="1 2">
    <name type="scientific">Pluteus cervinus</name>
    <dbReference type="NCBI Taxonomy" id="181527"/>
    <lineage>
        <taxon>Eukaryota</taxon>
        <taxon>Fungi</taxon>
        <taxon>Dikarya</taxon>
        <taxon>Basidiomycota</taxon>
        <taxon>Agaricomycotina</taxon>
        <taxon>Agaricomycetes</taxon>
        <taxon>Agaricomycetidae</taxon>
        <taxon>Agaricales</taxon>
        <taxon>Pluteineae</taxon>
        <taxon>Pluteaceae</taxon>
        <taxon>Pluteus</taxon>
    </lineage>
</organism>
<sequence>MASGSSQIVTLPDIPELYNPNFLDVLLPPSSNPADDVTLTEASPPTNPMMAALLDSAKEPLHTLTANAAPALSSTLNDTLDAFNGLTRMAYSRQMSDDLAKSWKEDKQLTLRIIWNLRSIHDGKGEKEAFYRAWGWLYQHHPRTAIGNLAQLVEPVCTIPKTEKVFGHGYWKDLLNLLVLATVNELDVEAPAKYLHSGTGIKGKPKGVPGGHLKKPRRGRKGAASTPKPKKEEKKEDEEAKPKQDPAEHNARKKAEAQEQRTLLTAQYYESLKLRLAVPKYRALYIAVARLYADQLQKDLSVLDQLDALKAGEDPLPLYRQISLAAKWAPSPSGSHDRHTNIATAIILLLRQAQTPQNYPSTLNNPALDPAESAKILRSFYQRWVLMRLRKTSLVPEPFMAANKWNEIKYNRVPSICMKSNTEHFFKHDPEGFQKYLIAVESGKKKISGATLFPHELVAEAYHLGQGEVPKKGKKDSKYPALVEHRKELALIQLRVIEGQWKALIDRLRESGTIENSIAICDVSGSMGSLSDTLDKKQPSPIFPSVALSLVLASLAKPPFNGGFITFSSDPKFIQLDLTKSLKETLLTMEQSHWEMTTDLNAVFLKLLLPLAVKNNIKQEDMVKRLFIFSDMQFDSSQTSLSRSGNKEEKWKTNYDHIEEAYKAAGYEVPQIVFWDLSAYGTREVTAERKGVAMMNGFSPAMLKVFMGEQEEEEEVKEEDEWEKVKEDGTTETVEKKDEFNPVNVMKKAVSKKSYEGLVVLD</sequence>
<dbReference type="EMBL" id="ML208351">
    <property type="protein sequence ID" value="TFK68453.1"/>
    <property type="molecule type" value="Genomic_DNA"/>
</dbReference>
<dbReference type="Proteomes" id="UP000308600">
    <property type="component" value="Unassembled WGS sequence"/>
</dbReference>
<evidence type="ECO:0000313" key="1">
    <source>
        <dbReference type="EMBL" id="TFK68453.1"/>
    </source>
</evidence>
<keyword evidence="2" id="KW-1185">Reference proteome</keyword>
<name>A0ACD3AR89_9AGAR</name>
<accession>A0ACD3AR89</accession>
<evidence type="ECO:0000313" key="2">
    <source>
        <dbReference type="Proteomes" id="UP000308600"/>
    </source>
</evidence>
<protein>
    <submittedName>
        <fullName evidence="1">Uncharacterized protein</fullName>
    </submittedName>
</protein>
<reference evidence="1 2" key="1">
    <citation type="journal article" date="2019" name="Nat. Ecol. Evol.">
        <title>Megaphylogeny resolves global patterns of mushroom evolution.</title>
        <authorList>
            <person name="Varga T."/>
            <person name="Krizsan K."/>
            <person name="Foldi C."/>
            <person name="Dima B."/>
            <person name="Sanchez-Garcia M."/>
            <person name="Sanchez-Ramirez S."/>
            <person name="Szollosi G.J."/>
            <person name="Szarkandi J.G."/>
            <person name="Papp V."/>
            <person name="Albert L."/>
            <person name="Andreopoulos W."/>
            <person name="Angelini C."/>
            <person name="Antonin V."/>
            <person name="Barry K.W."/>
            <person name="Bougher N.L."/>
            <person name="Buchanan P."/>
            <person name="Buyck B."/>
            <person name="Bense V."/>
            <person name="Catcheside P."/>
            <person name="Chovatia M."/>
            <person name="Cooper J."/>
            <person name="Damon W."/>
            <person name="Desjardin D."/>
            <person name="Finy P."/>
            <person name="Geml J."/>
            <person name="Haridas S."/>
            <person name="Hughes K."/>
            <person name="Justo A."/>
            <person name="Karasinski D."/>
            <person name="Kautmanova I."/>
            <person name="Kiss B."/>
            <person name="Kocsube S."/>
            <person name="Kotiranta H."/>
            <person name="LaButti K.M."/>
            <person name="Lechner B.E."/>
            <person name="Liimatainen K."/>
            <person name="Lipzen A."/>
            <person name="Lukacs Z."/>
            <person name="Mihaltcheva S."/>
            <person name="Morgado L.N."/>
            <person name="Niskanen T."/>
            <person name="Noordeloos M.E."/>
            <person name="Ohm R.A."/>
            <person name="Ortiz-Santana B."/>
            <person name="Ovrebo C."/>
            <person name="Racz N."/>
            <person name="Riley R."/>
            <person name="Savchenko A."/>
            <person name="Shiryaev A."/>
            <person name="Soop K."/>
            <person name="Spirin V."/>
            <person name="Szebenyi C."/>
            <person name="Tomsovsky M."/>
            <person name="Tulloss R.E."/>
            <person name="Uehling J."/>
            <person name="Grigoriev I.V."/>
            <person name="Vagvolgyi C."/>
            <person name="Papp T."/>
            <person name="Martin F.M."/>
            <person name="Miettinen O."/>
            <person name="Hibbett D.S."/>
            <person name="Nagy L.G."/>
        </authorList>
    </citation>
    <scope>NUCLEOTIDE SEQUENCE [LARGE SCALE GENOMIC DNA]</scope>
    <source>
        <strain evidence="1 2">NL-1719</strain>
    </source>
</reference>